<evidence type="ECO:0000256" key="1">
    <source>
        <dbReference type="ARBA" id="ARBA00001947"/>
    </source>
</evidence>
<evidence type="ECO:0000256" key="8">
    <source>
        <dbReference type="ARBA" id="ARBA00023049"/>
    </source>
</evidence>
<dbReference type="PANTHER" id="PTHR43655:SF2">
    <property type="entry name" value="AFG3 LIKE MATRIX AAA PEPTIDASE SUBUNIT 2, ISOFORM A"/>
    <property type="match status" value="1"/>
</dbReference>
<name>A0ABU6R6M1_9FABA</name>
<evidence type="ECO:0000256" key="7">
    <source>
        <dbReference type="ARBA" id="ARBA00022840"/>
    </source>
</evidence>
<dbReference type="PANTHER" id="PTHR43655">
    <property type="entry name" value="ATP-DEPENDENT PROTEASE"/>
    <property type="match status" value="1"/>
</dbReference>
<keyword evidence="7" id="KW-0067">ATP-binding</keyword>
<evidence type="ECO:0000256" key="3">
    <source>
        <dbReference type="ARBA" id="ARBA00022723"/>
    </source>
</evidence>
<evidence type="ECO:0000256" key="6">
    <source>
        <dbReference type="ARBA" id="ARBA00022833"/>
    </source>
</evidence>
<evidence type="ECO:0000313" key="11">
    <source>
        <dbReference type="Proteomes" id="UP001341840"/>
    </source>
</evidence>
<proteinExistence type="predicted"/>
<keyword evidence="11" id="KW-1185">Reference proteome</keyword>
<dbReference type="InterPro" id="IPR011546">
    <property type="entry name" value="Pept_M41_FtsH_extracell"/>
</dbReference>
<keyword evidence="4" id="KW-0547">Nucleotide-binding</keyword>
<dbReference type="InterPro" id="IPR050928">
    <property type="entry name" value="ATP-dep_Zn_Metalloprotease"/>
</dbReference>
<dbReference type="Pfam" id="PF06480">
    <property type="entry name" value="FtsH_ext"/>
    <property type="match status" value="1"/>
</dbReference>
<accession>A0ABU6R6M1</accession>
<keyword evidence="2" id="KW-0645">Protease</keyword>
<reference evidence="10 11" key="1">
    <citation type="journal article" date="2023" name="Plants (Basel)">
        <title>Bridging the Gap: Combining Genomics and Transcriptomics Approaches to Understand Stylosanthes scabra, an Orphan Legume from the Brazilian Caatinga.</title>
        <authorList>
            <person name="Ferreira-Neto J.R.C."/>
            <person name="da Silva M.D."/>
            <person name="Binneck E."/>
            <person name="de Melo N.F."/>
            <person name="da Silva R.H."/>
            <person name="de Melo A.L.T.M."/>
            <person name="Pandolfi V."/>
            <person name="Bustamante F.O."/>
            <person name="Brasileiro-Vidal A.C."/>
            <person name="Benko-Iseppon A.M."/>
        </authorList>
    </citation>
    <scope>NUCLEOTIDE SEQUENCE [LARGE SCALE GENOMIC DNA]</scope>
    <source>
        <tissue evidence="10">Leaves</tissue>
    </source>
</reference>
<evidence type="ECO:0000256" key="5">
    <source>
        <dbReference type="ARBA" id="ARBA00022801"/>
    </source>
</evidence>
<comment type="caution">
    <text evidence="10">The sequence shown here is derived from an EMBL/GenBank/DDBJ whole genome shotgun (WGS) entry which is preliminary data.</text>
</comment>
<comment type="cofactor">
    <cofactor evidence="1">
        <name>Zn(2+)</name>
        <dbReference type="ChEBI" id="CHEBI:29105"/>
    </cofactor>
</comment>
<dbReference type="EMBL" id="JASCZI010030226">
    <property type="protein sequence ID" value="MED6119029.1"/>
    <property type="molecule type" value="Genomic_DNA"/>
</dbReference>
<protein>
    <recommendedName>
        <fullName evidence="9">Peptidase M41 FtsH extracellular domain-containing protein</fullName>
    </recommendedName>
</protein>
<sequence length="134" mass="15210">MRRLFAGVATQPDPPVGSNLDYWQNSFQEFKTKLLEAGLVDHIVVSNKSVAKIYVKGSYHHRGAGEDHVFFRWPGVDHDDEGKTLLATIKNGGQYKYYFIIGSIESFEEKLEEAQKALNIDPHDYIPVLEVATR</sequence>
<keyword evidence="6" id="KW-0862">Zinc</keyword>
<organism evidence="10 11">
    <name type="scientific">Stylosanthes scabra</name>
    <dbReference type="NCBI Taxonomy" id="79078"/>
    <lineage>
        <taxon>Eukaryota</taxon>
        <taxon>Viridiplantae</taxon>
        <taxon>Streptophyta</taxon>
        <taxon>Embryophyta</taxon>
        <taxon>Tracheophyta</taxon>
        <taxon>Spermatophyta</taxon>
        <taxon>Magnoliopsida</taxon>
        <taxon>eudicotyledons</taxon>
        <taxon>Gunneridae</taxon>
        <taxon>Pentapetalae</taxon>
        <taxon>rosids</taxon>
        <taxon>fabids</taxon>
        <taxon>Fabales</taxon>
        <taxon>Fabaceae</taxon>
        <taxon>Papilionoideae</taxon>
        <taxon>50 kb inversion clade</taxon>
        <taxon>dalbergioids sensu lato</taxon>
        <taxon>Dalbergieae</taxon>
        <taxon>Pterocarpus clade</taxon>
        <taxon>Stylosanthes</taxon>
    </lineage>
</organism>
<dbReference type="Gene3D" id="3.40.1690.20">
    <property type="match status" value="1"/>
</dbReference>
<gene>
    <name evidence="10" type="ORF">PIB30_008253</name>
</gene>
<evidence type="ECO:0000313" key="10">
    <source>
        <dbReference type="EMBL" id="MED6119029.1"/>
    </source>
</evidence>
<evidence type="ECO:0000256" key="2">
    <source>
        <dbReference type="ARBA" id="ARBA00022670"/>
    </source>
</evidence>
<keyword evidence="5" id="KW-0378">Hydrolase</keyword>
<evidence type="ECO:0000256" key="4">
    <source>
        <dbReference type="ARBA" id="ARBA00022741"/>
    </source>
</evidence>
<evidence type="ECO:0000259" key="9">
    <source>
        <dbReference type="Pfam" id="PF06480"/>
    </source>
</evidence>
<dbReference type="Proteomes" id="UP001341840">
    <property type="component" value="Unassembled WGS sequence"/>
</dbReference>
<keyword evidence="8" id="KW-0482">Metalloprotease</keyword>
<keyword evidence="3" id="KW-0479">Metal-binding</keyword>
<feature type="domain" description="Peptidase M41 FtsH extracellular" evidence="9">
    <location>
        <begin position="26"/>
        <end position="125"/>
    </location>
</feature>